<comment type="caution">
    <text evidence="1">The sequence shown here is derived from an EMBL/GenBank/DDBJ whole genome shotgun (WGS) entry which is preliminary data.</text>
</comment>
<evidence type="ECO:0000313" key="2">
    <source>
        <dbReference type="Proteomes" id="UP001059596"/>
    </source>
</evidence>
<protein>
    <submittedName>
        <fullName evidence="1">Uncharacterized protein</fullName>
    </submittedName>
</protein>
<organism evidence="1 2">
    <name type="scientific">Drosophila gunungcola</name>
    <name type="common">fruit fly</name>
    <dbReference type="NCBI Taxonomy" id="103775"/>
    <lineage>
        <taxon>Eukaryota</taxon>
        <taxon>Metazoa</taxon>
        <taxon>Ecdysozoa</taxon>
        <taxon>Arthropoda</taxon>
        <taxon>Hexapoda</taxon>
        <taxon>Insecta</taxon>
        <taxon>Pterygota</taxon>
        <taxon>Neoptera</taxon>
        <taxon>Endopterygota</taxon>
        <taxon>Diptera</taxon>
        <taxon>Brachycera</taxon>
        <taxon>Muscomorpha</taxon>
        <taxon>Ephydroidea</taxon>
        <taxon>Drosophilidae</taxon>
        <taxon>Drosophila</taxon>
        <taxon>Sophophora</taxon>
    </lineage>
</organism>
<dbReference type="EMBL" id="JAMKOV010000007">
    <property type="protein sequence ID" value="KAI8038416.1"/>
    <property type="molecule type" value="Genomic_DNA"/>
</dbReference>
<name>A0A9P9YK99_9MUSC</name>
<evidence type="ECO:0000313" key="1">
    <source>
        <dbReference type="EMBL" id="KAI8038416.1"/>
    </source>
</evidence>
<dbReference type="AlphaFoldDB" id="A0A9P9YK99"/>
<keyword evidence="2" id="KW-1185">Reference proteome</keyword>
<reference evidence="1" key="1">
    <citation type="journal article" date="2023" name="Genome Biol. Evol.">
        <title>Long-read-based Genome Assembly of Drosophila gunungcola Reveals Fewer Chemosensory Genes in Flower-breeding Species.</title>
        <authorList>
            <person name="Negi A."/>
            <person name="Liao B.Y."/>
            <person name="Yeh S.D."/>
        </authorList>
    </citation>
    <scope>NUCLEOTIDE SEQUENCE</scope>
    <source>
        <strain evidence="1">Sukarami</strain>
    </source>
</reference>
<sequence>MKTRLDTSLLALHTKVKDQNTTLQELLMKTKKLEVFGARMIGMEEKMLALHNKTENLAAAFQTSILKKLSTINSKIIHPKFKLVGTRYFYIERNVKMMLLTRAAKWEAI</sequence>
<accession>A0A9P9YK99</accession>
<proteinExistence type="predicted"/>
<dbReference type="Proteomes" id="UP001059596">
    <property type="component" value="Unassembled WGS sequence"/>
</dbReference>
<gene>
    <name evidence="1" type="ORF">M5D96_008314</name>
</gene>